<gene>
    <name evidence="2" type="ORF">EJD97_023113</name>
</gene>
<reference evidence="2" key="1">
    <citation type="submission" date="2019-05" db="EMBL/GenBank/DDBJ databases">
        <title>The de novo reference genome and transcriptome assemblies of the wild tomato species Solanum chilense.</title>
        <authorList>
            <person name="Stam R."/>
            <person name="Nosenko T."/>
            <person name="Hoerger A.C."/>
            <person name="Stephan W."/>
            <person name="Seidel M.A."/>
            <person name="Kuhn J.M.M."/>
            <person name="Haberer G."/>
            <person name="Tellier A."/>
        </authorList>
    </citation>
    <scope>NUCLEOTIDE SEQUENCE</scope>
    <source>
        <tissue evidence="2">Mature leaves</tissue>
    </source>
</reference>
<dbReference type="AlphaFoldDB" id="A0A6N2C5E0"/>
<protein>
    <submittedName>
        <fullName evidence="2">Uncharacterized protein</fullName>
    </submittedName>
</protein>
<evidence type="ECO:0000256" key="1">
    <source>
        <dbReference type="SAM" id="MobiDB-lite"/>
    </source>
</evidence>
<organism evidence="2">
    <name type="scientific">Solanum chilense</name>
    <name type="common">Tomato</name>
    <name type="synonym">Lycopersicon chilense</name>
    <dbReference type="NCBI Taxonomy" id="4083"/>
    <lineage>
        <taxon>Eukaryota</taxon>
        <taxon>Viridiplantae</taxon>
        <taxon>Streptophyta</taxon>
        <taxon>Embryophyta</taxon>
        <taxon>Tracheophyta</taxon>
        <taxon>Spermatophyta</taxon>
        <taxon>Magnoliopsida</taxon>
        <taxon>eudicotyledons</taxon>
        <taxon>Gunneridae</taxon>
        <taxon>Pentapetalae</taxon>
        <taxon>asterids</taxon>
        <taxon>lamiids</taxon>
        <taxon>Solanales</taxon>
        <taxon>Solanaceae</taxon>
        <taxon>Solanoideae</taxon>
        <taxon>Solaneae</taxon>
        <taxon>Solanum</taxon>
        <taxon>Solanum subgen. Lycopersicon</taxon>
    </lineage>
</organism>
<name>A0A6N2C5E0_SOLCI</name>
<feature type="compositionally biased region" description="Basic and acidic residues" evidence="1">
    <location>
        <begin position="178"/>
        <end position="193"/>
    </location>
</feature>
<feature type="region of interest" description="Disordered" evidence="1">
    <location>
        <begin position="157"/>
        <end position="193"/>
    </location>
</feature>
<sequence>MSYLSSASKQMLTALSQIEQISLYSPSLVGSRSNIPTSSSLDIPKNPFHSIDLNSLSFSTGPDPYHEMLSDALFERDLPRNKSFESNILAASEELVIESLAMMREEVRVEQSESFQGEHIRETQPIFDRTLDFGRYPSSNSSDSAIDEQSIQWKVERRDVSAEETENEYRKKKSGKTKSRDTKKAEKTKSTKDSSKSVLAGSVFDMEIINQTGMDSLHDMVEIQSLMHLFNKKSLILHEEEVREFYYNIQFQKDGSVHTRVNDIAVHLDEILLGKILRVPRDGTRSLIGKTCYVEFVTLVSKLPTKKCVGLFKKVIKRIMLEHMYKNVIERKGIHGMGYGYFLTEVFKYFNIPLSVGKDQPKHEVEELIMRLSGKDAEIAIFKAELLTAQTEEPGTGVVQALERENAELRAKVIALQ</sequence>
<accession>A0A6N2C5E0</accession>
<proteinExistence type="predicted"/>
<comment type="caution">
    <text evidence="2">The sequence shown here is derived from an EMBL/GenBank/DDBJ whole genome shotgun (WGS) entry which is preliminary data.</text>
</comment>
<evidence type="ECO:0000313" key="2">
    <source>
        <dbReference type="EMBL" id="TMX01926.1"/>
    </source>
</evidence>
<dbReference type="EMBL" id="RXGB01000744">
    <property type="protein sequence ID" value="TMX01926.1"/>
    <property type="molecule type" value="Genomic_DNA"/>
</dbReference>